<dbReference type="InterPro" id="IPR040044">
    <property type="entry name" value="SRR1L"/>
</dbReference>
<dbReference type="PANTHER" id="PTHR28626:SF3">
    <property type="entry name" value="SRR1-LIKE PROTEIN"/>
    <property type="match status" value="1"/>
</dbReference>
<reference evidence="4 5" key="1">
    <citation type="journal article" date="2016" name="Proc. Natl. Acad. Sci. U.S.A.">
        <title>Comparative genomics of biotechnologically important yeasts.</title>
        <authorList>
            <person name="Riley R."/>
            <person name="Haridas S."/>
            <person name="Wolfe K.H."/>
            <person name="Lopes M.R."/>
            <person name="Hittinger C.T."/>
            <person name="Goeker M."/>
            <person name="Salamov A.A."/>
            <person name="Wisecaver J.H."/>
            <person name="Long T.M."/>
            <person name="Calvey C.H."/>
            <person name="Aerts A.L."/>
            <person name="Barry K.W."/>
            <person name="Choi C."/>
            <person name="Clum A."/>
            <person name="Coughlan A.Y."/>
            <person name="Deshpande S."/>
            <person name="Douglass A.P."/>
            <person name="Hanson S.J."/>
            <person name="Klenk H.-P."/>
            <person name="LaButti K.M."/>
            <person name="Lapidus A."/>
            <person name="Lindquist E.A."/>
            <person name="Lipzen A.M."/>
            <person name="Meier-Kolthoff J.P."/>
            <person name="Ohm R.A."/>
            <person name="Otillar R.P."/>
            <person name="Pangilinan J.L."/>
            <person name="Peng Y."/>
            <person name="Rokas A."/>
            <person name="Rosa C.A."/>
            <person name="Scheuner C."/>
            <person name="Sibirny A.A."/>
            <person name="Slot J.C."/>
            <person name="Stielow J.B."/>
            <person name="Sun H."/>
            <person name="Kurtzman C.P."/>
            <person name="Blackwell M."/>
            <person name="Grigoriev I.V."/>
            <person name="Jeffries T.W."/>
        </authorList>
    </citation>
    <scope>NUCLEOTIDE SEQUENCE [LARGE SCALE GENOMIC DNA]</scope>
    <source>
        <strain evidence="4 5">NRRL Y-11557</strain>
    </source>
</reference>
<dbReference type="GO" id="GO:0005634">
    <property type="term" value="C:nucleus"/>
    <property type="evidence" value="ECO:0007669"/>
    <property type="project" value="TreeGrafter"/>
</dbReference>
<feature type="region of interest" description="Disordered" evidence="2">
    <location>
        <begin position="49"/>
        <end position="72"/>
    </location>
</feature>
<dbReference type="Proteomes" id="UP000094385">
    <property type="component" value="Unassembled WGS sequence"/>
</dbReference>
<proteinExistence type="inferred from homology"/>
<name>A0A1E3PYZ9_LIPST</name>
<protein>
    <recommendedName>
        <fullName evidence="3">SRR1-like domain-containing protein</fullName>
    </recommendedName>
</protein>
<gene>
    <name evidence="4" type="ORF">LIPSTDRAFT_65832</name>
</gene>
<evidence type="ECO:0000256" key="1">
    <source>
        <dbReference type="ARBA" id="ARBA00009856"/>
    </source>
</evidence>
<dbReference type="Pfam" id="PF07985">
    <property type="entry name" value="SRR1"/>
    <property type="match status" value="1"/>
</dbReference>
<dbReference type="PANTHER" id="PTHR28626">
    <property type="entry name" value="SRR1-LIKE PROTEIN"/>
    <property type="match status" value="1"/>
</dbReference>
<dbReference type="InterPro" id="IPR012942">
    <property type="entry name" value="SRR1-like"/>
</dbReference>
<organism evidence="4 5">
    <name type="scientific">Lipomyces starkeyi NRRL Y-11557</name>
    <dbReference type="NCBI Taxonomy" id="675824"/>
    <lineage>
        <taxon>Eukaryota</taxon>
        <taxon>Fungi</taxon>
        <taxon>Dikarya</taxon>
        <taxon>Ascomycota</taxon>
        <taxon>Saccharomycotina</taxon>
        <taxon>Lipomycetes</taxon>
        <taxon>Lipomycetales</taxon>
        <taxon>Lipomycetaceae</taxon>
        <taxon>Lipomyces</taxon>
    </lineage>
</organism>
<feature type="domain" description="SRR1-like" evidence="3">
    <location>
        <begin position="134"/>
        <end position="328"/>
    </location>
</feature>
<evidence type="ECO:0000313" key="4">
    <source>
        <dbReference type="EMBL" id="ODQ70132.1"/>
    </source>
</evidence>
<sequence length="336" mass="38302">MSPRINHPTIHSVNEELLSHSRDLDSDALASAASFTTVRYASKSGFNSVLNSDKRSNRRRKAQSSKYKVAPERTAEDHIGSIPYKLDILKRQGKFYQWLFGSPIARGVLFRAIGSSNRPVQDVDDDKDTETDDLRHEIKYIRCLALGRVSDSDISRMQLAVLLALRDELGVPDANVTCYDPDFVPMDHKILYGFSIGIAQEPGENEEDDVPDQELIKRRSQTLYYMPHAPIFLVDRIMGLEGVQYVLGNDVLGYKERLEEELELVFASLKSIVISCDRDNTSDDDGYEVEQSTKYNGSDSGWVRVRLEDGLTREESWWLSVNDLAMHWRRAHNRLT</sequence>
<evidence type="ECO:0000313" key="5">
    <source>
        <dbReference type="Proteomes" id="UP000094385"/>
    </source>
</evidence>
<dbReference type="EMBL" id="KV454301">
    <property type="protein sequence ID" value="ODQ70132.1"/>
    <property type="molecule type" value="Genomic_DNA"/>
</dbReference>
<comment type="similarity">
    <text evidence="1">Belongs to the SRR1 family.</text>
</comment>
<keyword evidence="5" id="KW-1185">Reference proteome</keyword>
<dbReference type="OrthoDB" id="551431at2759"/>
<evidence type="ECO:0000259" key="3">
    <source>
        <dbReference type="Pfam" id="PF07985"/>
    </source>
</evidence>
<accession>A0A1E3PYZ9</accession>
<evidence type="ECO:0000256" key="2">
    <source>
        <dbReference type="SAM" id="MobiDB-lite"/>
    </source>
</evidence>
<dbReference type="GO" id="GO:0005737">
    <property type="term" value="C:cytoplasm"/>
    <property type="evidence" value="ECO:0007669"/>
    <property type="project" value="TreeGrafter"/>
</dbReference>
<dbReference type="AlphaFoldDB" id="A0A1E3PYZ9"/>